<keyword evidence="3" id="KW-1185">Reference proteome</keyword>
<dbReference type="InterPro" id="IPR005312">
    <property type="entry name" value="DUF1759"/>
</dbReference>
<gene>
    <name evidence="2" type="ORF">TCAL_11227</name>
</gene>
<feature type="compositionally biased region" description="Basic and acidic residues" evidence="1">
    <location>
        <begin position="135"/>
        <end position="155"/>
    </location>
</feature>
<dbReference type="EMBL" id="VCGU01000003">
    <property type="protein sequence ID" value="TRY78576.1"/>
    <property type="molecule type" value="Genomic_DNA"/>
</dbReference>
<evidence type="ECO:0000313" key="3">
    <source>
        <dbReference type="Proteomes" id="UP000318571"/>
    </source>
</evidence>
<proteinExistence type="predicted"/>
<dbReference type="Pfam" id="PF03564">
    <property type="entry name" value="DUF1759"/>
    <property type="match status" value="1"/>
</dbReference>
<dbReference type="Proteomes" id="UP000318571">
    <property type="component" value="Chromosome 11"/>
</dbReference>
<dbReference type="OMA" id="DCCCRTH"/>
<comment type="caution">
    <text evidence="2">The sequence shown here is derived from an EMBL/GenBank/DDBJ whole genome shotgun (WGS) entry which is preliminary data.</text>
</comment>
<feature type="region of interest" description="Disordered" evidence="1">
    <location>
        <begin position="135"/>
        <end position="158"/>
    </location>
</feature>
<dbReference type="STRING" id="6832.A0A553PLM8"/>
<accession>A0A553PLM8</accession>
<name>A0A553PLM8_TIGCA</name>
<evidence type="ECO:0000256" key="1">
    <source>
        <dbReference type="SAM" id="MobiDB-lite"/>
    </source>
</evidence>
<dbReference type="AlphaFoldDB" id="A0A553PLM8"/>
<dbReference type="PANTHER" id="PTHR47331:SF5">
    <property type="entry name" value="RIBONUCLEASE H"/>
    <property type="match status" value="1"/>
</dbReference>
<sequence>MNGPAAELLSGLATTANHYEEALKLIHERFGRKRLVFRHVVYSILDQEKPMSSDTKSLRVMRDKFCNRLAAIRSHKVKPTAEMVLLPIMESKLPKDIRKEWELKISQEIDGDGFATESQFISFLTAKIESKESAADCKISDEPKDGRRNEPRDRPTFQSNRRYFSSQNLIAETEDRRRTVCPCCNQAHPLLNCPAFRAMDVNGRWVEFGANPRMYMACFRCLGPRLCPGGHGRFCPQVCSVPNCGKYHHALLHREDRDQDVRPEVTSALMTSSRASNTLSSVQSVVHKERILPTLWAVVRCGGGPRTVRVGLDSFSAHTYIKKSVANELILPVIGSISMEVHGFGGNVSSGAADVVRFELIPSSGDQVGLEVQAVVKTGQICSPLQPVNLDVQQIPILKQLDLSKTFPERAVDLDILLGADYCWKILGEIVPIPETELVLLMTKLGPTVSGTCCSRSSDLHSKFMLITLPHSPNDLRRDGKVAELSTIEEGMERFWNLECIGIIDSKSVRTKDDQDAIDMFKRSIRRYKDGRYEVGLPFKKQRM</sequence>
<protein>
    <submittedName>
        <fullName evidence="2">Uncharacterized protein</fullName>
    </submittedName>
</protein>
<dbReference type="PANTHER" id="PTHR47331">
    <property type="entry name" value="PHD-TYPE DOMAIN-CONTAINING PROTEIN"/>
    <property type="match status" value="1"/>
</dbReference>
<reference evidence="2 3" key="1">
    <citation type="journal article" date="2018" name="Nat. Ecol. Evol.">
        <title>Genomic signatures of mitonuclear coevolution across populations of Tigriopus californicus.</title>
        <authorList>
            <person name="Barreto F.S."/>
            <person name="Watson E.T."/>
            <person name="Lima T.G."/>
            <person name="Willett C.S."/>
            <person name="Edmands S."/>
            <person name="Li W."/>
            <person name="Burton R.S."/>
        </authorList>
    </citation>
    <scope>NUCLEOTIDE SEQUENCE [LARGE SCALE GENOMIC DNA]</scope>
    <source>
        <strain evidence="2 3">San Diego</strain>
    </source>
</reference>
<organism evidence="2 3">
    <name type="scientific">Tigriopus californicus</name>
    <name type="common">Marine copepod</name>
    <dbReference type="NCBI Taxonomy" id="6832"/>
    <lineage>
        <taxon>Eukaryota</taxon>
        <taxon>Metazoa</taxon>
        <taxon>Ecdysozoa</taxon>
        <taxon>Arthropoda</taxon>
        <taxon>Crustacea</taxon>
        <taxon>Multicrustacea</taxon>
        <taxon>Hexanauplia</taxon>
        <taxon>Copepoda</taxon>
        <taxon>Harpacticoida</taxon>
        <taxon>Harpacticidae</taxon>
        <taxon>Tigriopus</taxon>
    </lineage>
</organism>
<evidence type="ECO:0000313" key="2">
    <source>
        <dbReference type="EMBL" id="TRY78576.1"/>
    </source>
</evidence>